<sequence length="340" mass="36725">MKTNALAATPNVFNRKADVNDAGLGPLAALANGNQWIGDTGFNLMVVPRPGVGFLVMISPLFETHHFEVSASAPNRSAQHGTAQNTAIKYSQTVAEKNSKNILHEENGMWLNQTPGTLAEDGSGYGLQHVDPATTREYLSNNPLLRSGTIPHGNTIHAIGNWSAADLTPPASGDVQPFIKLANFQNNGSTLEFLPMYADGSDPTDLHAAYLSQIKQALEVVGRSDLSYEEFINPIGLLNAQAKDVTHVVSMAVSTENGHGGVLNVPFERAFAHPRAFICTFMIETVLTPGFKGNASPTADERSTFMQLQYLQSIPMFIPKGFNGKDVIFPHWNVNTLIAV</sequence>
<gene>
    <name evidence="1" type="ORF">GTP81_08585</name>
</gene>
<dbReference type="AlphaFoldDB" id="A0A845HEU1"/>
<comment type="caution">
    <text evidence="1">The sequence shown here is derived from an EMBL/GenBank/DDBJ whole genome shotgun (WGS) entry which is preliminary data.</text>
</comment>
<reference evidence="1 2" key="1">
    <citation type="submission" date="2019-12" db="EMBL/GenBank/DDBJ databases">
        <title>Novel species isolated from a subtropical stream in China.</title>
        <authorList>
            <person name="Lu H."/>
        </authorList>
    </citation>
    <scope>NUCLEOTIDE SEQUENCE [LARGE SCALE GENOMIC DNA]</scope>
    <source>
        <strain evidence="1 2">FT107W</strain>
    </source>
</reference>
<evidence type="ECO:0000313" key="2">
    <source>
        <dbReference type="Proteomes" id="UP000484875"/>
    </source>
</evidence>
<dbReference type="Proteomes" id="UP000484875">
    <property type="component" value="Unassembled WGS sequence"/>
</dbReference>
<name>A0A845HEU1_9BURK</name>
<organism evidence="1 2">
    <name type="scientific">Duganella vulcania</name>
    <dbReference type="NCBI Taxonomy" id="2692166"/>
    <lineage>
        <taxon>Bacteria</taxon>
        <taxon>Pseudomonadati</taxon>
        <taxon>Pseudomonadota</taxon>
        <taxon>Betaproteobacteria</taxon>
        <taxon>Burkholderiales</taxon>
        <taxon>Oxalobacteraceae</taxon>
        <taxon>Telluria group</taxon>
        <taxon>Duganella</taxon>
    </lineage>
</organism>
<dbReference type="EMBL" id="WWCV01000011">
    <property type="protein sequence ID" value="MYN16807.1"/>
    <property type="molecule type" value="Genomic_DNA"/>
</dbReference>
<keyword evidence="2" id="KW-1185">Reference proteome</keyword>
<accession>A0A845HEU1</accession>
<proteinExistence type="predicted"/>
<evidence type="ECO:0000313" key="1">
    <source>
        <dbReference type="EMBL" id="MYN16807.1"/>
    </source>
</evidence>
<dbReference type="RefSeq" id="WP_161089484.1">
    <property type="nucleotide sequence ID" value="NZ_WWCV01000011.1"/>
</dbReference>
<protein>
    <submittedName>
        <fullName evidence="1">Uncharacterized protein</fullName>
    </submittedName>
</protein>